<feature type="non-terminal residue" evidence="2">
    <location>
        <position position="91"/>
    </location>
</feature>
<gene>
    <name evidence="2" type="primary">Nfu_g_1_014265</name>
</gene>
<organism evidence="2">
    <name type="scientific">Nothobranchius kadleci</name>
    <name type="common">African annual killifish</name>
    <dbReference type="NCBI Taxonomy" id="1051664"/>
    <lineage>
        <taxon>Eukaryota</taxon>
        <taxon>Metazoa</taxon>
        <taxon>Chordata</taxon>
        <taxon>Craniata</taxon>
        <taxon>Vertebrata</taxon>
        <taxon>Euteleostomi</taxon>
        <taxon>Actinopterygii</taxon>
        <taxon>Neopterygii</taxon>
        <taxon>Teleostei</taxon>
        <taxon>Neoteleostei</taxon>
        <taxon>Acanthomorphata</taxon>
        <taxon>Ovalentaria</taxon>
        <taxon>Atherinomorphae</taxon>
        <taxon>Cyprinodontiformes</taxon>
        <taxon>Nothobranchiidae</taxon>
        <taxon>Nothobranchius</taxon>
    </lineage>
</organism>
<reference evidence="2" key="1">
    <citation type="submission" date="2016-05" db="EMBL/GenBank/DDBJ databases">
        <authorList>
            <person name="Lavstsen T."/>
            <person name="Jespersen J.S."/>
        </authorList>
    </citation>
    <scope>NUCLEOTIDE SEQUENCE</scope>
    <source>
        <tissue evidence="2">Brain</tissue>
    </source>
</reference>
<feature type="region of interest" description="Disordered" evidence="1">
    <location>
        <begin position="43"/>
        <end position="91"/>
    </location>
</feature>
<proteinExistence type="predicted"/>
<evidence type="ECO:0000256" key="1">
    <source>
        <dbReference type="SAM" id="MobiDB-lite"/>
    </source>
</evidence>
<dbReference type="EMBL" id="HAEA01003926">
    <property type="protein sequence ID" value="SBQ32406.1"/>
    <property type="molecule type" value="Transcribed_RNA"/>
</dbReference>
<evidence type="ECO:0000313" key="2">
    <source>
        <dbReference type="EMBL" id="SBQ32406.1"/>
    </source>
</evidence>
<feature type="non-terminal residue" evidence="2">
    <location>
        <position position="1"/>
    </location>
</feature>
<protein>
    <submittedName>
        <fullName evidence="2">Uncharacterized protein</fullName>
    </submittedName>
</protein>
<feature type="compositionally biased region" description="Polar residues" evidence="1">
    <location>
        <begin position="43"/>
        <end position="55"/>
    </location>
</feature>
<accession>A0A1A8DGK0</accession>
<dbReference type="AlphaFoldDB" id="A0A1A8DGK0"/>
<sequence>SQHLCETETCPPSETRPPSGLNLRPAEQLSPARDFLTTVMEKLNSSRTVQNSRTTRCPFRSQRRGTTMSTLDGEDRRSDGENMSPDLTDLH</sequence>
<reference evidence="2" key="2">
    <citation type="submission" date="2016-06" db="EMBL/GenBank/DDBJ databases">
        <title>The genome of a short-lived fish provides insights into sex chromosome evolution and the genetic control of aging.</title>
        <authorList>
            <person name="Reichwald K."/>
            <person name="Felder M."/>
            <person name="Petzold A."/>
            <person name="Koch P."/>
            <person name="Groth M."/>
            <person name="Platzer M."/>
        </authorList>
    </citation>
    <scope>NUCLEOTIDE SEQUENCE</scope>
    <source>
        <tissue evidence="2">Brain</tissue>
    </source>
</reference>
<name>A0A1A8DGK0_NOTKA</name>
<feature type="region of interest" description="Disordered" evidence="1">
    <location>
        <begin position="1"/>
        <end position="29"/>
    </location>
</feature>